<evidence type="ECO:0000256" key="1">
    <source>
        <dbReference type="SAM" id="Phobius"/>
    </source>
</evidence>
<keyword evidence="1" id="KW-0472">Membrane</keyword>
<gene>
    <name evidence="2" type="ORF">GCM10009422_20520</name>
</gene>
<evidence type="ECO:0000313" key="2">
    <source>
        <dbReference type="EMBL" id="GAA0624139.1"/>
    </source>
</evidence>
<keyword evidence="3" id="KW-1185">Reference proteome</keyword>
<keyword evidence="1" id="KW-0812">Transmembrane</keyword>
<organism evidence="2 3">
    <name type="scientific">Brevundimonas kwangchunensis</name>
    <dbReference type="NCBI Taxonomy" id="322163"/>
    <lineage>
        <taxon>Bacteria</taxon>
        <taxon>Pseudomonadati</taxon>
        <taxon>Pseudomonadota</taxon>
        <taxon>Alphaproteobacteria</taxon>
        <taxon>Caulobacterales</taxon>
        <taxon>Caulobacteraceae</taxon>
        <taxon>Brevundimonas</taxon>
    </lineage>
</organism>
<sequence length="96" mass="10478">MKLLLILDTAASVLLIPLALFWGLMSGMSTTTTSNAAFANAYVLINLTLPVAMLVCLIAGWIAFAVRRERIAWIVIFLPLLWVVASVVMMANWPAT</sequence>
<name>A0ABP3S2V2_9CAUL</name>
<protein>
    <submittedName>
        <fullName evidence="2">Uncharacterized protein</fullName>
    </submittedName>
</protein>
<feature type="transmembrane region" description="Helical" evidence="1">
    <location>
        <begin position="73"/>
        <end position="93"/>
    </location>
</feature>
<accession>A0ABP3S2V2</accession>
<reference evidence="3" key="1">
    <citation type="journal article" date="2019" name="Int. J. Syst. Evol. Microbiol.">
        <title>The Global Catalogue of Microorganisms (GCM) 10K type strain sequencing project: providing services to taxonomists for standard genome sequencing and annotation.</title>
        <authorList>
            <consortium name="The Broad Institute Genomics Platform"/>
            <consortium name="The Broad Institute Genome Sequencing Center for Infectious Disease"/>
            <person name="Wu L."/>
            <person name="Ma J."/>
        </authorList>
    </citation>
    <scope>NUCLEOTIDE SEQUENCE [LARGE SCALE GENOMIC DNA]</scope>
    <source>
        <strain evidence="3">JCM 12928</strain>
    </source>
</reference>
<dbReference type="RefSeq" id="WP_343793401.1">
    <property type="nucleotide sequence ID" value="NZ_BAAAGA010000005.1"/>
</dbReference>
<dbReference type="Proteomes" id="UP001501352">
    <property type="component" value="Unassembled WGS sequence"/>
</dbReference>
<comment type="caution">
    <text evidence="2">The sequence shown here is derived from an EMBL/GenBank/DDBJ whole genome shotgun (WGS) entry which is preliminary data.</text>
</comment>
<evidence type="ECO:0000313" key="3">
    <source>
        <dbReference type="Proteomes" id="UP001501352"/>
    </source>
</evidence>
<feature type="transmembrane region" description="Helical" evidence="1">
    <location>
        <begin position="49"/>
        <end position="66"/>
    </location>
</feature>
<keyword evidence="1" id="KW-1133">Transmembrane helix</keyword>
<proteinExistence type="predicted"/>
<dbReference type="EMBL" id="BAAAGA010000005">
    <property type="protein sequence ID" value="GAA0624139.1"/>
    <property type="molecule type" value="Genomic_DNA"/>
</dbReference>